<dbReference type="Gene3D" id="3.50.50.60">
    <property type="entry name" value="FAD/NAD(P)-binding domain"/>
    <property type="match status" value="3"/>
</dbReference>
<dbReference type="InterPro" id="IPR027477">
    <property type="entry name" value="Succ_DH/fumarate_Rdtase_cat_sf"/>
</dbReference>
<dbReference type="AlphaFoldDB" id="A0A848HDN8"/>
<dbReference type="SUPFAM" id="SSF56425">
    <property type="entry name" value="Succinate dehydrogenase/fumarate reductase flavoprotein, catalytic domain"/>
    <property type="match status" value="1"/>
</dbReference>
<comment type="caution">
    <text evidence="6">The sequence shown here is derived from an EMBL/GenBank/DDBJ whole genome shotgun (WGS) entry which is preliminary data.</text>
</comment>
<evidence type="ECO:0000256" key="2">
    <source>
        <dbReference type="ARBA" id="ARBA00022630"/>
    </source>
</evidence>
<dbReference type="SUPFAM" id="SSF51905">
    <property type="entry name" value="FAD/NAD(P)-binding domain"/>
    <property type="match status" value="1"/>
</dbReference>
<protein>
    <submittedName>
        <fullName evidence="6">FAD-dependent oxidoreductase</fullName>
    </submittedName>
</protein>
<dbReference type="GO" id="GO:0016491">
    <property type="term" value="F:oxidoreductase activity"/>
    <property type="evidence" value="ECO:0007669"/>
    <property type="project" value="UniProtKB-KW"/>
</dbReference>
<evidence type="ECO:0000259" key="5">
    <source>
        <dbReference type="Pfam" id="PF00890"/>
    </source>
</evidence>
<dbReference type="Pfam" id="PF00890">
    <property type="entry name" value="FAD_binding_2"/>
    <property type="match status" value="1"/>
</dbReference>
<dbReference type="RefSeq" id="WP_169421747.1">
    <property type="nucleotide sequence ID" value="NZ_JABBFX010000003.1"/>
</dbReference>
<organism evidence="6 7">
    <name type="scientific">Ramlibacter agri</name>
    <dbReference type="NCBI Taxonomy" id="2728837"/>
    <lineage>
        <taxon>Bacteria</taxon>
        <taxon>Pseudomonadati</taxon>
        <taxon>Pseudomonadota</taxon>
        <taxon>Betaproteobacteria</taxon>
        <taxon>Burkholderiales</taxon>
        <taxon>Comamonadaceae</taxon>
        <taxon>Ramlibacter</taxon>
    </lineage>
</organism>
<dbReference type="PANTHER" id="PTHR43400:SF10">
    <property type="entry name" value="3-OXOSTEROID 1-DEHYDROGENASE"/>
    <property type="match status" value="1"/>
</dbReference>
<keyword evidence="2" id="KW-0285">Flavoprotein</keyword>
<dbReference type="InterPro" id="IPR050315">
    <property type="entry name" value="FAD-oxidoreductase_2"/>
</dbReference>
<sequence length="562" mass="59765">MKPVIDCDVAVFGSGAAGLGAALVAACEGLKVCVFEKADALGGTTATSGGAAWIPGNSAARAAGAPDSVEDARCLLQDELGASWRADLVDAYLASGAEAVDYLAERTDVRFEILPSPDYVSDKRGASLKGRALAPLPFDGRLLGRDFALVRAPRPAFMILGGLMIGRREIPMFLRPLASWKSFAHVTRTLARYAADRLRFSRGTRLLMGNALVARALHSALRLGVVFHTKAALVSLQREGQRVTGATVRLDGAEVRVRAARAVVLATGGFPHGARLRDAHSPKHPHHHSLAAPESTGDAAEAALAIGAVIDDRLESPGFWTPASRVVDAKGRETLFPYGHMDRGKPGAIIVDRNGRRFVNEADSYHHVVLAMFERRKFAPHDAAFIVCDSDFIRKYGLGLAKPAPFPVWQHVRSGYLRRGATVRELAVEIGVDAAGLEAEVARHNAFAASGNDSDFRKGSTAFNRYNGDPAVQPNPCLAPIARGPFYAMEILPCTIAIAAGLKTDADARVVDASGNPIPGLYACGNDMASFTRGAYPGPGITIGPALVFAYRAMQHARRNPA</sequence>
<keyword evidence="3" id="KW-0274">FAD</keyword>
<dbReference type="PANTHER" id="PTHR43400">
    <property type="entry name" value="FUMARATE REDUCTASE"/>
    <property type="match status" value="1"/>
</dbReference>
<gene>
    <name evidence="6" type="ORF">HHL11_27220</name>
</gene>
<evidence type="ECO:0000256" key="3">
    <source>
        <dbReference type="ARBA" id="ARBA00022827"/>
    </source>
</evidence>
<dbReference type="InterPro" id="IPR003953">
    <property type="entry name" value="FAD-dep_OxRdtase_2_FAD-bd"/>
</dbReference>
<dbReference type="GO" id="GO:0008202">
    <property type="term" value="P:steroid metabolic process"/>
    <property type="evidence" value="ECO:0007669"/>
    <property type="project" value="UniProtKB-ARBA"/>
</dbReference>
<dbReference type="Proteomes" id="UP000541185">
    <property type="component" value="Unassembled WGS sequence"/>
</dbReference>
<dbReference type="Gene3D" id="3.90.700.10">
    <property type="entry name" value="Succinate dehydrogenase/fumarate reductase flavoprotein, catalytic domain"/>
    <property type="match status" value="1"/>
</dbReference>
<keyword evidence="7" id="KW-1185">Reference proteome</keyword>
<proteinExistence type="predicted"/>
<evidence type="ECO:0000256" key="1">
    <source>
        <dbReference type="ARBA" id="ARBA00001974"/>
    </source>
</evidence>
<dbReference type="PROSITE" id="PS51257">
    <property type="entry name" value="PROKAR_LIPOPROTEIN"/>
    <property type="match status" value="1"/>
</dbReference>
<feature type="domain" description="FAD-dependent oxidoreductase 2 FAD-binding" evidence="5">
    <location>
        <begin position="8"/>
        <end position="543"/>
    </location>
</feature>
<dbReference type="InterPro" id="IPR036188">
    <property type="entry name" value="FAD/NAD-bd_sf"/>
</dbReference>
<evidence type="ECO:0000313" key="7">
    <source>
        <dbReference type="Proteomes" id="UP000541185"/>
    </source>
</evidence>
<dbReference type="EMBL" id="JABBFX010000003">
    <property type="protein sequence ID" value="NML47471.1"/>
    <property type="molecule type" value="Genomic_DNA"/>
</dbReference>
<name>A0A848HDN8_9BURK</name>
<evidence type="ECO:0000256" key="4">
    <source>
        <dbReference type="ARBA" id="ARBA00023002"/>
    </source>
</evidence>
<evidence type="ECO:0000313" key="6">
    <source>
        <dbReference type="EMBL" id="NML47471.1"/>
    </source>
</evidence>
<keyword evidence="4" id="KW-0560">Oxidoreductase</keyword>
<reference evidence="6 7" key="1">
    <citation type="submission" date="2020-04" db="EMBL/GenBank/DDBJ databases">
        <title>Ramlibacter sp. G-1-2-2 isolated from soil.</title>
        <authorList>
            <person name="Dahal R.H."/>
        </authorList>
    </citation>
    <scope>NUCLEOTIDE SEQUENCE [LARGE SCALE GENOMIC DNA]</scope>
    <source>
        <strain evidence="6 7">G-1-2-2</strain>
    </source>
</reference>
<comment type="cofactor">
    <cofactor evidence="1">
        <name>FAD</name>
        <dbReference type="ChEBI" id="CHEBI:57692"/>
    </cofactor>
</comment>
<accession>A0A848HDN8</accession>